<evidence type="ECO:0000313" key="2">
    <source>
        <dbReference type="EMBL" id="TQN30821.1"/>
    </source>
</evidence>
<feature type="compositionally biased region" description="Low complexity" evidence="1">
    <location>
        <begin position="37"/>
        <end position="59"/>
    </location>
</feature>
<sequence>MQRTKPSPSPTALFRPLGRMGTPVACCLLLAGCGLPLTPSAGESSEPSETESASPSSEESSPDTEESSAEPPEPTTESPEQSGFRVPEDCSATKDANVVSGNVSGDPTLTEEDLQEDYVTCVFADSAAGFALVLSYTDGVSLADLSGLTENLEDLSEEDLPEGESMPDIPETYTTSEVEELDGLLQSVPDEELQPLQEEGLDEAHGVRLHLPGGVVLDAVTNASEPPDEELEQLLTDAALEIQQE</sequence>
<dbReference type="AlphaFoldDB" id="A0A543NGA1"/>
<gene>
    <name evidence="2" type="ORF">FHX37_0705</name>
</gene>
<evidence type="ECO:0000256" key="1">
    <source>
        <dbReference type="SAM" id="MobiDB-lite"/>
    </source>
</evidence>
<keyword evidence="3" id="KW-1185">Reference proteome</keyword>
<protein>
    <submittedName>
        <fullName evidence="2">Uncharacterized protein</fullName>
    </submittedName>
</protein>
<accession>A0A543NGA1</accession>
<organism evidence="2 3">
    <name type="scientific">Haloactinospora alba</name>
    <dbReference type="NCBI Taxonomy" id="405555"/>
    <lineage>
        <taxon>Bacteria</taxon>
        <taxon>Bacillati</taxon>
        <taxon>Actinomycetota</taxon>
        <taxon>Actinomycetes</taxon>
        <taxon>Streptosporangiales</taxon>
        <taxon>Nocardiopsidaceae</taxon>
        <taxon>Haloactinospora</taxon>
    </lineage>
</organism>
<reference evidence="2 3" key="1">
    <citation type="submission" date="2019-06" db="EMBL/GenBank/DDBJ databases">
        <title>Sequencing the genomes of 1000 actinobacteria strains.</title>
        <authorList>
            <person name="Klenk H.-P."/>
        </authorList>
    </citation>
    <scope>NUCLEOTIDE SEQUENCE [LARGE SCALE GENOMIC DNA]</scope>
    <source>
        <strain evidence="2 3">DSM 45015</strain>
    </source>
</reference>
<dbReference type="EMBL" id="VFQC01000001">
    <property type="protein sequence ID" value="TQN30821.1"/>
    <property type="molecule type" value="Genomic_DNA"/>
</dbReference>
<comment type="caution">
    <text evidence="2">The sequence shown here is derived from an EMBL/GenBank/DDBJ whole genome shotgun (WGS) entry which is preliminary data.</text>
</comment>
<dbReference type="PROSITE" id="PS51257">
    <property type="entry name" value="PROKAR_LIPOPROTEIN"/>
    <property type="match status" value="1"/>
</dbReference>
<name>A0A543NGA1_9ACTN</name>
<dbReference type="Proteomes" id="UP000317422">
    <property type="component" value="Unassembled WGS sequence"/>
</dbReference>
<evidence type="ECO:0000313" key="3">
    <source>
        <dbReference type="Proteomes" id="UP000317422"/>
    </source>
</evidence>
<proteinExistence type="predicted"/>
<feature type="region of interest" description="Disordered" evidence="1">
    <location>
        <begin position="37"/>
        <end position="109"/>
    </location>
</feature>